<dbReference type="Pfam" id="PF00857">
    <property type="entry name" value="Isochorismatase"/>
    <property type="match status" value="1"/>
</dbReference>
<evidence type="ECO:0000259" key="6">
    <source>
        <dbReference type="PROSITE" id="PS50002"/>
    </source>
</evidence>
<dbReference type="Gene3D" id="3.30.505.10">
    <property type="entry name" value="SH2 domain"/>
    <property type="match status" value="1"/>
</dbReference>
<evidence type="ECO:0000256" key="2">
    <source>
        <dbReference type="ARBA" id="ARBA00022443"/>
    </source>
</evidence>
<evidence type="ECO:0000256" key="1">
    <source>
        <dbReference type="ARBA" id="ARBA00006336"/>
    </source>
</evidence>
<dbReference type="PROSITE" id="PS50001">
    <property type="entry name" value="SH2"/>
    <property type="match status" value="1"/>
</dbReference>
<feature type="domain" description="SH3" evidence="6">
    <location>
        <begin position="88"/>
        <end position="147"/>
    </location>
</feature>
<evidence type="ECO:0000256" key="3">
    <source>
        <dbReference type="PROSITE-ProRule" id="PRU00191"/>
    </source>
</evidence>
<dbReference type="CDD" id="cd01012">
    <property type="entry name" value="YcaC_related"/>
    <property type="match status" value="1"/>
</dbReference>
<comment type="similarity">
    <text evidence="1">Belongs to the isochorismatase family.</text>
</comment>
<dbReference type="InterPro" id="IPR036028">
    <property type="entry name" value="SH3-like_dom_sf"/>
</dbReference>
<evidence type="ECO:0000313" key="7">
    <source>
        <dbReference type="EMBL" id="KAF8564634.1"/>
    </source>
</evidence>
<protein>
    <recommendedName>
        <fullName evidence="9">SH3 domain-containing protein</fullName>
    </recommendedName>
</protein>
<keyword evidence="3" id="KW-0727">SH2 domain</keyword>
<name>A0A8T0DCG7_9TREM</name>
<evidence type="ECO:0000259" key="5">
    <source>
        <dbReference type="PROSITE" id="PS50001"/>
    </source>
</evidence>
<dbReference type="EMBL" id="JTDF01008152">
    <property type="protein sequence ID" value="KAF8564634.1"/>
    <property type="molecule type" value="Genomic_DNA"/>
</dbReference>
<dbReference type="PANTHER" id="PTHR14119">
    <property type="entry name" value="HYDROLASE"/>
    <property type="match status" value="1"/>
</dbReference>
<keyword evidence="8" id="KW-1185">Reference proteome</keyword>
<accession>A0A8T0DCG7</accession>
<dbReference type="InterPro" id="IPR001452">
    <property type="entry name" value="SH3_domain"/>
</dbReference>
<keyword evidence="2 4" id="KW-0728">SH3 domain</keyword>
<comment type="caution">
    <text evidence="7">The sequence shown here is derived from an EMBL/GenBank/DDBJ whole genome shotgun (WGS) entry which is preliminary data.</text>
</comment>
<reference evidence="7 8" key="1">
    <citation type="submission" date="2019-07" db="EMBL/GenBank/DDBJ databases">
        <title>Annotation for the trematode Paragonimus westermani.</title>
        <authorList>
            <person name="Choi Y.-J."/>
        </authorList>
    </citation>
    <scope>NUCLEOTIDE SEQUENCE [LARGE SCALE GENOMIC DNA]</scope>
    <source>
        <strain evidence="7">180907_Pwestermani</strain>
    </source>
</reference>
<dbReference type="InterPro" id="IPR000980">
    <property type="entry name" value="SH2"/>
</dbReference>
<dbReference type="Pfam" id="PF00017">
    <property type="entry name" value="SH2"/>
    <property type="match status" value="1"/>
</dbReference>
<dbReference type="SMART" id="SM00326">
    <property type="entry name" value="SH3"/>
    <property type="match status" value="1"/>
</dbReference>
<dbReference type="Proteomes" id="UP000699462">
    <property type="component" value="Unassembled WGS sequence"/>
</dbReference>
<dbReference type="InterPro" id="IPR036380">
    <property type="entry name" value="Isochorismatase-like_sf"/>
</dbReference>
<dbReference type="SMART" id="SM00252">
    <property type="entry name" value="SH2"/>
    <property type="match status" value="1"/>
</dbReference>
<dbReference type="PANTHER" id="PTHR14119:SF3">
    <property type="entry name" value="ISOCHORISMATASE DOMAIN-CONTAINING PROTEIN 2"/>
    <property type="match status" value="1"/>
</dbReference>
<gene>
    <name evidence="7" type="ORF">P879_09210</name>
</gene>
<dbReference type="SUPFAM" id="SSF55550">
    <property type="entry name" value="SH2 domain"/>
    <property type="match status" value="1"/>
</dbReference>
<dbReference type="OrthoDB" id="269496at2759"/>
<proteinExistence type="inferred from homology"/>
<dbReference type="SUPFAM" id="SSF50044">
    <property type="entry name" value="SH3-domain"/>
    <property type="match status" value="1"/>
</dbReference>
<feature type="domain" description="SH2" evidence="5">
    <location>
        <begin position="13"/>
        <end position="85"/>
    </location>
</feature>
<dbReference type="FunFam" id="3.40.50.850:FF:000001">
    <property type="entry name" value="Isochorismatase domain-containing protein 1"/>
    <property type="match status" value="1"/>
</dbReference>
<dbReference type="PROSITE" id="PS50002">
    <property type="entry name" value="SH3"/>
    <property type="match status" value="1"/>
</dbReference>
<organism evidence="7 8">
    <name type="scientific">Paragonimus westermani</name>
    <dbReference type="NCBI Taxonomy" id="34504"/>
    <lineage>
        <taxon>Eukaryota</taxon>
        <taxon>Metazoa</taxon>
        <taxon>Spiralia</taxon>
        <taxon>Lophotrochozoa</taxon>
        <taxon>Platyhelminthes</taxon>
        <taxon>Trematoda</taxon>
        <taxon>Digenea</taxon>
        <taxon>Plagiorchiida</taxon>
        <taxon>Troglotremata</taxon>
        <taxon>Troglotrematidae</taxon>
        <taxon>Paragonimus</taxon>
    </lineage>
</organism>
<dbReference type="Pfam" id="PF00018">
    <property type="entry name" value="SH3_1"/>
    <property type="match status" value="1"/>
</dbReference>
<dbReference type="InterPro" id="IPR050993">
    <property type="entry name" value="Isochorismatase_domain"/>
</dbReference>
<dbReference type="InterPro" id="IPR036860">
    <property type="entry name" value="SH2_dom_sf"/>
</dbReference>
<dbReference type="Gene3D" id="3.40.50.850">
    <property type="entry name" value="Isochorismatase-like"/>
    <property type="match status" value="1"/>
</dbReference>
<dbReference type="InterPro" id="IPR000868">
    <property type="entry name" value="Isochorismatase-like_dom"/>
</dbReference>
<evidence type="ECO:0000313" key="8">
    <source>
        <dbReference type="Proteomes" id="UP000699462"/>
    </source>
</evidence>
<dbReference type="Gene3D" id="2.30.30.40">
    <property type="entry name" value="SH3 Domains"/>
    <property type="match status" value="1"/>
</dbReference>
<evidence type="ECO:0008006" key="9">
    <source>
        <dbReference type="Google" id="ProtNLM"/>
    </source>
</evidence>
<dbReference type="AlphaFoldDB" id="A0A8T0DCG7"/>
<evidence type="ECO:0000256" key="4">
    <source>
        <dbReference type="PROSITE-ProRule" id="PRU00192"/>
    </source>
</evidence>
<sequence length="469" mass="52197">MVSSDCVIPDAPWYFGEIGRVETNEILIDQPVGTYLVRDSTTQSGYALDVKEANGVKRYLISYIPSSKKFRFGDFFYDSFEDLIRQPAPKPVYIGLHNLQSKNETDLSFSRGDRLYFIRQKQKWLLCKCESGQIGWVPLNYLVPFSPDVAAQLSGQTDRNRLPDCRKGEFLKLPATAKVIRARNPCIFWTQHLKVQVGDSVQVNKVHPDGFCEIWRPHDQVGGLSGKASAHLCQNRIVGTVEAVRLEYRSHLTVSSAEFPHTMLPRVGKLVLSRTALLLCDLQEKFRNQISHFQAITEVSGRMLQAARILGMRIVVTEMYPKGLGKTVPELGDLSGIPVIPKTSFSMYTEDVANVLELGKEIDSVLLCGIETHVCVQATALDLVERGAEVHCITDACSSRNMVDRMVAFHRMSQAGVYLTTCESALLTILCGSHHPSFREIQKIILKPSPDSGLLSGVAPANPFVGLNN</sequence>
<dbReference type="SUPFAM" id="SSF52499">
    <property type="entry name" value="Isochorismatase-like hydrolases"/>
    <property type="match status" value="1"/>
</dbReference>